<dbReference type="OMA" id="IKHKYEV"/>
<dbReference type="Pfam" id="PF05365">
    <property type="entry name" value="UCR_UQCRX_QCR9"/>
    <property type="match status" value="1"/>
</dbReference>
<comment type="subunit">
    <text evidence="11">Component of the ubiquinol-cytochrome c oxidoreductase (cytochrome b-c1 complex, complex III, CIII), a multisubunit enzyme composed of 3 respiratory subunits cytochrome b, cytochrome c1 and Rieske protein, 2 core protein subunits, and additional low-molecular weight protein subunits.</text>
</comment>
<evidence type="ECO:0000256" key="10">
    <source>
        <dbReference type="ARBA" id="ARBA00023136"/>
    </source>
</evidence>
<dbReference type="STRING" id="12957.A0A158P2S6"/>
<keyword evidence="8" id="KW-1133">Transmembrane helix</keyword>
<evidence type="ECO:0000256" key="11">
    <source>
        <dbReference type="RuleBase" id="RU368056"/>
    </source>
</evidence>
<evidence type="ECO:0000256" key="6">
    <source>
        <dbReference type="ARBA" id="ARBA00022792"/>
    </source>
</evidence>
<dbReference type="InterPro" id="IPR008027">
    <property type="entry name" value="QCR9"/>
</dbReference>
<dbReference type="Gene3D" id="1.20.5.260">
    <property type="entry name" value="Cytochrome b-c1 complex subunit 9"/>
    <property type="match status" value="1"/>
</dbReference>
<dbReference type="GO" id="GO:0006122">
    <property type="term" value="P:mitochondrial electron transport, ubiquinol to cytochrome c"/>
    <property type="evidence" value="ECO:0007669"/>
    <property type="project" value="UniProtKB-UniRule"/>
</dbReference>
<dbReference type="KEGG" id="acep:105627411"/>
<dbReference type="FunCoup" id="A0A158P2S6">
    <property type="interactions" value="543"/>
</dbReference>
<comment type="similarity">
    <text evidence="2 11">Belongs to the UQCR10/QCR9 family.</text>
</comment>
<keyword evidence="5" id="KW-0812">Transmembrane</keyword>
<evidence type="ECO:0000256" key="4">
    <source>
        <dbReference type="ARBA" id="ARBA00022660"/>
    </source>
</evidence>
<evidence type="ECO:0000256" key="1">
    <source>
        <dbReference type="ARBA" id="ARBA00004434"/>
    </source>
</evidence>
<sequence>MGFSSTMYNLVFRRTSRFTVAVLASAFVFERGFDMASEKIFDTINKGKQWKDIKHKYEN</sequence>
<dbReference type="GO" id="GO:0005743">
    <property type="term" value="C:mitochondrial inner membrane"/>
    <property type="evidence" value="ECO:0007669"/>
    <property type="project" value="UniProtKB-SubCell"/>
</dbReference>
<name>A0A158P2S6_ATTCE</name>
<comment type="function">
    <text evidence="11">Component of the ubiquinol-cytochrome c oxidoreductase, a multisubunit transmembrane complex that is part of the mitochondrial electron transport chain which drives oxidative phosphorylation. The complex plays an important role in the uptake of multiple carbon sources present in different host niches.</text>
</comment>
<dbReference type="EnsemblMetazoa" id="XM_012208694.1">
    <property type="protein sequence ID" value="XP_012064084.1"/>
    <property type="gene ID" value="LOC105627411"/>
</dbReference>
<dbReference type="Proteomes" id="UP000005205">
    <property type="component" value="Unassembled WGS sequence"/>
</dbReference>
<evidence type="ECO:0000256" key="8">
    <source>
        <dbReference type="ARBA" id="ARBA00022989"/>
    </source>
</evidence>
<evidence type="ECO:0000256" key="9">
    <source>
        <dbReference type="ARBA" id="ARBA00023128"/>
    </source>
</evidence>
<keyword evidence="6 11" id="KW-0999">Mitochondrion inner membrane</keyword>
<comment type="subcellular location">
    <subcellularLocation>
        <location evidence="1 11">Mitochondrion inner membrane</location>
        <topology evidence="1 11">Single-pass membrane protein</topology>
    </subcellularLocation>
</comment>
<accession>A0A158P2S6</accession>
<dbReference type="InParanoid" id="A0A158P2S6"/>
<evidence type="ECO:0000313" key="12">
    <source>
        <dbReference type="EnsemblMetazoa" id="XP_012064084.1"/>
    </source>
</evidence>
<organism evidence="12 13">
    <name type="scientific">Atta cephalotes</name>
    <name type="common">Leafcutter ant</name>
    <dbReference type="NCBI Taxonomy" id="12957"/>
    <lineage>
        <taxon>Eukaryota</taxon>
        <taxon>Metazoa</taxon>
        <taxon>Ecdysozoa</taxon>
        <taxon>Arthropoda</taxon>
        <taxon>Hexapoda</taxon>
        <taxon>Insecta</taxon>
        <taxon>Pterygota</taxon>
        <taxon>Neoptera</taxon>
        <taxon>Endopterygota</taxon>
        <taxon>Hymenoptera</taxon>
        <taxon>Apocrita</taxon>
        <taxon>Aculeata</taxon>
        <taxon>Formicoidea</taxon>
        <taxon>Formicidae</taxon>
        <taxon>Myrmicinae</taxon>
        <taxon>Atta</taxon>
    </lineage>
</organism>
<keyword evidence="4 11" id="KW-0679">Respiratory chain</keyword>
<dbReference type="eggNOG" id="KOG3494">
    <property type="taxonomic scope" value="Eukaryota"/>
</dbReference>
<keyword evidence="7 11" id="KW-0249">Electron transport</keyword>
<dbReference type="AlphaFoldDB" id="A0A158P2S6"/>
<protein>
    <recommendedName>
        <fullName evidence="11">Complex III subunit 9</fullName>
    </recommendedName>
</protein>
<dbReference type="InterPro" id="IPR036656">
    <property type="entry name" value="QCR9_sf"/>
</dbReference>
<keyword evidence="10" id="KW-0472">Membrane</keyword>
<keyword evidence="13" id="KW-1185">Reference proteome</keyword>
<dbReference type="OrthoDB" id="44067at2759"/>
<evidence type="ECO:0000256" key="2">
    <source>
        <dbReference type="ARBA" id="ARBA00007856"/>
    </source>
</evidence>
<evidence type="ECO:0000256" key="3">
    <source>
        <dbReference type="ARBA" id="ARBA00022448"/>
    </source>
</evidence>
<evidence type="ECO:0000313" key="13">
    <source>
        <dbReference type="Proteomes" id="UP000005205"/>
    </source>
</evidence>
<keyword evidence="3 11" id="KW-0813">Transport</keyword>
<dbReference type="FunFam" id="1.20.5.260:FF:000001">
    <property type="entry name" value="Cytochrome b-c1 complex subunit 9"/>
    <property type="match status" value="1"/>
</dbReference>
<proteinExistence type="inferred from homology"/>
<evidence type="ECO:0000256" key="7">
    <source>
        <dbReference type="ARBA" id="ARBA00022982"/>
    </source>
</evidence>
<keyword evidence="9 11" id="KW-0496">Mitochondrion</keyword>
<dbReference type="PANTHER" id="PTHR12980">
    <property type="entry name" value="UBIQUINOL-CYTOCHROME C REDUCTASE COMPLEX, SUBUNIT X"/>
    <property type="match status" value="1"/>
</dbReference>
<gene>
    <name evidence="12" type="primary">105627411</name>
</gene>
<reference evidence="13" key="1">
    <citation type="journal article" date="2011" name="PLoS Genet.">
        <title>The genome sequence of the leaf-cutter ant Atta cephalotes reveals insights into its obligate symbiotic lifestyle.</title>
        <authorList>
            <person name="Suen G."/>
            <person name="Teiling C."/>
            <person name="Li L."/>
            <person name="Holt C."/>
            <person name="Abouheif E."/>
            <person name="Bornberg-Bauer E."/>
            <person name="Bouffard P."/>
            <person name="Caldera E.J."/>
            <person name="Cash E."/>
            <person name="Cavanaugh A."/>
            <person name="Denas O."/>
            <person name="Elhaik E."/>
            <person name="Fave M.J."/>
            <person name="Gadau J."/>
            <person name="Gibson J.D."/>
            <person name="Graur D."/>
            <person name="Grubbs K.J."/>
            <person name="Hagen D.E."/>
            <person name="Harkins T.T."/>
            <person name="Helmkampf M."/>
            <person name="Hu H."/>
            <person name="Johnson B.R."/>
            <person name="Kim J."/>
            <person name="Marsh S.E."/>
            <person name="Moeller J.A."/>
            <person name="Munoz-Torres M.C."/>
            <person name="Murphy M.C."/>
            <person name="Naughton M.C."/>
            <person name="Nigam S."/>
            <person name="Overson R."/>
            <person name="Rajakumar R."/>
            <person name="Reese J.T."/>
            <person name="Scott J.J."/>
            <person name="Smith C.R."/>
            <person name="Tao S."/>
            <person name="Tsutsui N.D."/>
            <person name="Viljakainen L."/>
            <person name="Wissler L."/>
            <person name="Yandell M.D."/>
            <person name="Zimmer F."/>
            <person name="Taylor J."/>
            <person name="Slater S.C."/>
            <person name="Clifton S.W."/>
            <person name="Warren W.C."/>
            <person name="Elsik C.G."/>
            <person name="Smith C.D."/>
            <person name="Weinstock G.M."/>
            <person name="Gerardo N.M."/>
            <person name="Currie C.R."/>
        </authorList>
    </citation>
    <scope>NUCLEOTIDE SEQUENCE [LARGE SCALE GENOMIC DNA]</scope>
</reference>
<dbReference type="PANTHER" id="PTHR12980:SF0">
    <property type="entry name" value="CYTOCHROME B-C1 COMPLEX SUBUNIT 9"/>
    <property type="match status" value="1"/>
</dbReference>
<reference evidence="12" key="2">
    <citation type="submission" date="2016-04" db="UniProtKB">
        <authorList>
            <consortium name="EnsemblMetazoa"/>
        </authorList>
    </citation>
    <scope>IDENTIFICATION</scope>
</reference>
<dbReference type="SUPFAM" id="SSF81514">
    <property type="entry name" value="Subunit X (non-heme 7 kDa protein) of cytochrome bc1 complex (Ubiquinol-cytochrome c reductase)"/>
    <property type="match status" value="1"/>
</dbReference>
<dbReference type="GO" id="GO:0045275">
    <property type="term" value="C:respiratory chain complex III"/>
    <property type="evidence" value="ECO:0007669"/>
    <property type="project" value="UniProtKB-UniRule"/>
</dbReference>
<evidence type="ECO:0000256" key="5">
    <source>
        <dbReference type="ARBA" id="ARBA00022692"/>
    </source>
</evidence>
<dbReference type="EMBL" id="ADTU01007438">
    <property type="status" value="NOT_ANNOTATED_CDS"/>
    <property type="molecule type" value="Genomic_DNA"/>
</dbReference>